<name>A0ACC1BWU2_9ROSI</name>
<evidence type="ECO:0000313" key="2">
    <source>
        <dbReference type="Proteomes" id="UP001164250"/>
    </source>
</evidence>
<reference evidence="2" key="1">
    <citation type="journal article" date="2023" name="G3 (Bethesda)">
        <title>Genome assembly and association tests identify interacting loci associated with vigor, precocity, and sex in interspecific pistachio rootstocks.</title>
        <authorList>
            <person name="Palmer W."/>
            <person name="Jacygrad E."/>
            <person name="Sagayaradj S."/>
            <person name="Cavanaugh K."/>
            <person name="Han R."/>
            <person name="Bertier L."/>
            <person name="Beede B."/>
            <person name="Kafkas S."/>
            <person name="Golino D."/>
            <person name="Preece J."/>
            <person name="Michelmore R."/>
        </authorList>
    </citation>
    <scope>NUCLEOTIDE SEQUENCE [LARGE SCALE GENOMIC DNA]</scope>
</reference>
<accession>A0ACC1BWU2</accession>
<dbReference type="Proteomes" id="UP001164250">
    <property type="component" value="Chromosome 3"/>
</dbReference>
<proteinExistence type="predicted"/>
<evidence type="ECO:0000313" key="1">
    <source>
        <dbReference type="EMBL" id="KAJ0103550.1"/>
    </source>
</evidence>
<protein>
    <submittedName>
        <fullName evidence="1">Uncharacterized protein</fullName>
    </submittedName>
</protein>
<comment type="caution">
    <text evidence="1">The sequence shown here is derived from an EMBL/GenBank/DDBJ whole genome shotgun (WGS) entry which is preliminary data.</text>
</comment>
<sequence length="97" mass="10945">MVNQETEDNPKTKILVITSIAVVVVAGVLIVSYCIYKRRIHKRRTNTVENNMEMHQEREDLELPMLELASIAKATNNFSLSNKLGEGGFGAVYQVKH</sequence>
<dbReference type="EMBL" id="CM047899">
    <property type="protein sequence ID" value="KAJ0103550.1"/>
    <property type="molecule type" value="Genomic_DNA"/>
</dbReference>
<keyword evidence="2" id="KW-1185">Reference proteome</keyword>
<organism evidence="1 2">
    <name type="scientific">Pistacia atlantica</name>
    <dbReference type="NCBI Taxonomy" id="434234"/>
    <lineage>
        <taxon>Eukaryota</taxon>
        <taxon>Viridiplantae</taxon>
        <taxon>Streptophyta</taxon>
        <taxon>Embryophyta</taxon>
        <taxon>Tracheophyta</taxon>
        <taxon>Spermatophyta</taxon>
        <taxon>Magnoliopsida</taxon>
        <taxon>eudicotyledons</taxon>
        <taxon>Gunneridae</taxon>
        <taxon>Pentapetalae</taxon>
        <taxon>rosids</taxon>
        <taxon>malvids</taxon>
        <taxon>Sapindales</taxon>
        <taxon>Anacardiaceae</taxon>
        <taxon>Pistacia</taxon>
    </lineage>
</organism>
<gene>
    <name evidence="1" type="ORF">Patl1_04481</name>
</gene>